<proteinExistence type="predicted"/>
<reference evidence="4" key="1">
    <citation type="submission" date="2022-11" db="UniProtKB">
        <authorList>
            <consortium name="WormBaseParasite"/>
        </authorList>
    </citation>
    <scope>IDENTIFICATION</scope>
</reference>
<dbReference type="Proteomes" id="UP000887566">
    <property type="component" value="Unplaced"/>
</dbReference>
<dbReference type="PROSITE" id="PS51257">
    <property type="entry name" value="PROKAR_LIPOPROTEIN"/>
    <property type="match status" value="1"/>
</dbReference>
<name>A0A914UQM4_9BILA</name>
<feature type="chain" id="PRO_5037364775" evidence="1">
    <location>
        <begin position="20"/>
        <end position="238"/>
    </location>
</feature>
<dbReference type="Pfam" id="PF04155">
    <property type="entry name" value="Ground-like"/>
    <property type="match status" value="1"/>
</dbReference>
<protein>
    <submittedName>
        <fullName evidence="4">Ground-like domain-containing protein</fullName>
    </submittedName>
</protein>
<dbReference type="WBParaSite" id="PSAMB.scaffold1182size34817.g11584.t1">
    <property type="protein sequence ID" value="PSAMB.scaffold1182size34817.g11584.t1"/>
    <property type="gene ID" value="PSAMB.scaffold1182size34817.g11584"/>
</dbReference>
<keyword evidence="1" id="KW-0732">Signal</keyword>
<dbReference type="PRINTS" id="PR01217">
    <property type="entry name" value="PRICHEXTENSN"/>
</dbReference>
<accession>A0A914UQM4</accession>
<keyword evidence="3" id="KW-1185">Reference proteome</keyword>
<dbReference type="PRINTS" id="PR00021">
    <property type="entry name" value="PRORICH"/>
</dbReference>
<feature type="signal peptide" evidence="1">
    <location>
        <begin position="1"/>
        <end position="19"/>
    </location>
</feature>
<organism evidence="3 4">
    <name type="scientific">Plectus sambesii</name>
    <dbReference type="NCBI Taxonomy" id="2011161"/>
    <lineage>
        <taxon>Eukaryota</taxon>
        <taxon>Metazoa</taxon>
        <taxon>Ecdysozoa</taxon>
        <taxon>Nematoda</taxon>
        <taxon>Chromadorea</taxon>
        <taxon>Plectida</taxon>
        <taxon>Plectina</taxon>
        <taxon>Plectoidea</taxon>
        <taxon>Plectidae</taxon>
        <taxon>Plectus</taxon>
    </lineage>
</organism>
<evidence type="ECO:0000313" key="3">
    <source>
        <dbReference type="Proteomes" id="UP000887566"/>
    </source>
</evidence>
<dbReference type="InterPro" id="IPR007284">
    <property type="entry name" value="Ground-like_dom"/>
</dbReference>
<sequence length="238" mass="24247">MKTVLILAGLLVAIHSANGFGFGMLGGGGGCGTPACPPPAAPVCPVPAAQPCSACPPPPRPCPPRPPPPCPPSQPCPPRPPPPCPPPQPCPPPPPPPCPPPQPCPPPPLPPQCPDPPPSCGDGCGGGGGGGGGGQASNDCCSSCGQACRFRRFRLRGAPTSIRSTDPKCNSEKLRQIMLENMSDNANLSKRSILKAAQEKLKGKYSVICSNGDLSYIVNSGRFCLETSAGSTCYAFRN</sequence>
<evidence type="ECO:0000259" key="2">
    <source>
        <dbReference type="Pfam" id="PF04155"/>
    </source>
</evidence>
<evidence type="ECO:0000313" key="4">
    <source>
        <dbReference type="WBParaSite" id="PSAMB.scaffold1182size34817.g11584.t1"/>
    </source>
</evidence>
<dbReference type="AlphaFoldDB" id="A0A914UQM4"/>
<feature type="domain" description="Ground-like" evidence="2">
    <location>
        <begin position="166"/>
        <end position="236"/>
    </location>
</feature>
<evidence type="ECO:0000256" key="1">
    <source>
        <dbReference type="SAM" id="SignalP"/>
    </source>
</evidence>